<dbReference type="EMBL" id="BGPR01008467">
    <property type="protein sequence ID" value="GBN34004.1"/>
    <property type="molecule type" value="Genomic_DNA"/>
</dbReference>
<gene>
    <name evidence="1" type="ORF">AVEN_144001_1</name>
</gene>
<evidence type="ECO:0000313" key="1">
    <source>
        <dbReference type="EMBL" id="GBN34004.1"/>
    </source>
</evidence>
<evidence type="ECO:0000313" key="2">
    <source>
        <dbReference type="Proteomes" id="UP000499080"/>
    </source>
</evidence>
<dbReference type="Proteomes" id="UP000499080">
    <property type="component" value="Unassembled WGS sequence"/>
</dbReference>
<protein>
    <submittedName>
        <fullName evidence="1">Uncharacterized protein</fullName>
    </submittedName>
</protein>
<proteinExistence type="predicted"/>
<sequence>MESSLSFPEERHPNCQQMKELLFARKMHSGSRNRPSPSLCRMGGLRRDRARRVKDAMDSTEKLEHFFCQKNSEKTFIELNSIRNDVLNAHRQSARQSTVKDYLN</sequence>
<comment type="caution">
    <text evidence="1">The sequence shown here is derived from an EMBL/GenBank/DDBJ whole genome shotgun (WGS) entry which is preliminary data.</text>
</comment>
<organism evidence="1 2">
    <name type="scientific">Araneus ventricosus</name>
    <name type="common">Orbweaver spider</name>
    <name type="synonym">Epeira ventricosa</name>
    <dbReference type="NCBI Taxonomy" id="182803"/>
    <lineage>
        <taxon>Eukaryota</taxon>
        <taxon>Metazoa</taxon>
        <taxon>Ecdysozoa</taxon>
        <taxon>Arthropoda</taxon>
        <taxon>Chelicerata</taxon>
        <taxon>Arachnida</taxon>
        <taxon>Araneae</taxon>
        <taxon>Araneomorphae</taxon>
        <taxon>Entelegynae</taxon>
        <taxon>Araneoidea</taxon>
        <taxon>Araneidae</taxon>
        <taxon>Araneus</taxon>
    </lineage>
</organism>
<accession>A0A4Y2N5V7</accession>
<name>A0A4Y2N5V7_ARAVE</name>
<reference evidence="1 2" key="1">
    <citation type="journal article" date="2019" name="Sci. Rep.">
        <title>Orb-weaving spider Araneus ventricosus genome elucidates the spidroin gene catalogue.</title>
        <authorList>
            <person name="Kono N."/>
            <person name="Nakamura H."/>
            <person name="Ohtoshi R."/>
            <person name="Moran D.A.P."/>
            <person name="Shinohara A."/>
            <person name="Yoshida Y."/>
            <person name="Fujiwara M."/>
            <person name="Mori M."/>
            <person name="Tomita M."/>
            <person name="Arakawa K."/>
        </authorList>
    </citation>
    <scope>NUCLEOTIDE SEQUENCE [LARGE SCALE GENOMIC DNA]</scope>
</reference>
<dbReference type="AlphaFoldDB" id="A0A4Y2N5V7"/>
<keyword evidence="2" id="KW-1185">Reference proteome</keyword>